<dbReference type="Pfam" id="PF00496">
    <property type="entry name" value="SBP_bac_5"/>
    <property type="match status" value="1"/>
</dbReference>
<dbReference type="GO" id="GO:0030288">
    <property type="term" value="C:outer membrane-bounded periplasmic space"/>
    <property type="evidence" value="ECO:0007669"/>
    <property type="project" value="TreeGrafter"/>
</dbReference>
<accession>A0A2K9NPH9</accession>
<dbReference type="KEGG" id="bsto:C0V70_04605"/>
<dbReference type="Gene3D" id="3.90.76.10">
    <property type="entry name" value="Dipeptide-binding Protein, Domain 1"/>
    <property type="match status" value="1"/>
</dbReference>
<keyword evidence="4" id="KW-1185">Reference proteome</keyword>
<gene>
    <name evidence="3" type="ORF">C0V70_04605</name>
</gene>
<dbReference type="InterPro" id="IPR039424">
    <property type="entry name" value="SBP_5"/>
</dbReference>
<sequence length="532" mass="60495">MLKTTLILGLLSLLPMSLYAKTFVNCSEASPASFNPQVVTDAPSYNASAITLYNKLMRFELGTTKMIPGLAESYTISKDEKVYTFKLRRGVKFHTTSYFKPTRDFNAEDVLFSINRQRQKDHPFHMVSGGVYTQYENNIKDNIKDVVALDPYTVQITLNEVQAPFLAYMAGNYMSILSAEYGEKLAKENRKQDMDQFPIGTGPFSFVSYVKDSVIRYAAHPDYWDKASYKGKAENRIDKLIFAITPDQTVRYQKLKAGECHFVTLPSIVDLDDMRANKNVLVMSQEGLNVGYLAMNTTKKPFDNVLVRRAVNHALNRKLYLDAIYHGTGIVASNPVPPALWSYDKTLKDYDYNPEKAKALLKQAGLADGFETEMITLPVTRPYNPDGKKMGELMQADLAKVGIKVKLVTFDWPTFLKKSRSGEQQMIQFGWTGNNDPDTFLNDLLSCASVESGNNTARWCNEKFNDLVLQARRVTDQKKRADLYKKAQKIFKEEAPWVTLAHAKVFRVMDKNVANFKIDPFGYDYFDQVELK</sequence>
<protein>
    <submittedName>
        <fullName evidence="3">ABC transporter substrate-binding protein</fullName>
    </submittedName>
</protein>
<dbReference type="AlphaFoldDB" id="A0A2K9NPH9"/>
<dbReference type="Gene3D" id="3.40.190.10">
    <property type="entry name" value="Periplasmic binding protein-like II"/>
    <property type="match status" value="1"/>
</dbReference>
<dbReference type="InterPro" id="IPR000914">
    <property type="entry name" value="SBP_5_dom"/>
</dbReference>
<reference evidence="3 4" key="1">
    <citation type="submission" date="2018-01" db="EMBL/GenBank/DDBJ databases">
        <title>Complete genome sequence of Bacteriovorax stolpii DSM12778.</title>
        <authorList>
            <person name="Tang B."/>
            <person name="Chang J."/>
        </authorList>
    </citation>
    <scope>NUCLEOTIDE SEQUENCE [LARGE SCALE GENOMIC DNA]</scope>
    <source>
        <strain evidence="3 4">DSM 12778</strain>
    </source>
</reference>
<dbReference type="SUPFAM" id="SSF53850">
    <property type="entry name" value="Periplasmic binding protein-like II"/>
    <property type="match status" value="1"/>
</dbReference>
<organism evidence="3 4">
    <name type="scientific">Bacteriovorax stolpii</name>
    <name type="common">Bdellovibrio stolpii</name>
    <dbReference type="NCBI Taxonomy" id="960"/>
    <lineage>
        <taxon>Bacteria</taxon>
        <taxon>Pseudomonadati</taxon>
        <taxon>Bdellovibrionota</taxon>
        <taxon>Bacteriovoracia</taxon>
        <taxon>Bacteriovoracales</taxon>
        <taxon>Bacteriovoracaceae</taxon>
        <taxon>Bacteriovorax</taxon>
    </lineage>
</organism>
<evidence type="ECO:0000256" key="1">
    <source>
        <dbReference type="ARBA" id="ARBA00005695"/>
    </source>
</evidence>
<dbReference type="OrthoDB" id="9803988at2"/>
<dbReference type="GO" id="GO:1904680">
    <property type="term" value="F:peptide transmembrane transporter activity"/>
    <property type="evidence" value="ECO:0007669"/>
    <property type="project" value="TreeGrafter"/>
</dbReference>
<evidence type="ECO:0000256" key="2">
    <source>
        <dbReference type="ARBA" id="ARBA00022729"/>
    </source>
</evidence>
<dbReference type="CDD" id="cd08493">
    <property type="entry name" value="PBP2_DppA_like"/>
    <property type="match status" value="1"/>
</dbReference>
<dbReference type="PANTHER" id="PTHR30290:SF38">
    <property type="entry name" value="D,D-DIPEPTIDE-BINDING PERIPLASMIC PROTEIN DDPA-RELATED"/>
    <property type="match status" value="1"/>
</dbReference>
<evidence type="ECO:0000313" key="3">
    <source>
        <dbReference type="EMBL" id="AUN97402.1"/>
    </source>
</evidence>
<dbReference type="PROSITE" id="PS01040">
    <property type="entry name" value="SBP_BACTERIAL_5"/>
    <property type="match status" value="1"/>
</dbReference>
<dbReference type="EMBL" id="CP025704">
    <property type="protein sequence ID" value="AUN97402.1"/>
    <property type="molecule type" value="Genomic_DNA"/>
</dbReference>
<proteinExistence type="inferred from homology"/>
<dbReference type="PIRSF" id="PIRSF002741">
    <property type="entry name" value="MppA"/>
    <property type="match status" value="1"/>
</dbReference>
<name>A0A2K9NPH9_BACTC</name>
<dbReference type="GO" id="GO:0042938">
    <property type="term" value="P:dipeptide transport"/>
    <property type="evidence" value="ECO:0007669"/>
    <property type="project" value="TreeGrafter"/>
</dbReference>
<dbReference type="Proteomes" id="UP000235584">
    <property type="component" value="Chromosome"/>
</dbReference>
<dbReference type="RefSeq" id="WP_102242697.1">
    <property type="nucleotide sequence ID" value="NZ_CP025704.1"/>
</dbReference>
<dbReference type="InterPro" id="IPR023765">
    <property type="entry name" value="SBP_5_CS"/>
</dbReference>
<dbReference type="InterPro" id="IPR030678">
    <property type="entry name" value="Peptide/Ni-bd"/>
</dbReference>
<keyword evidence="2" id="KW-0732">Signal</keyword>
<evidence type="ECO:0000313" key="4">
    <source>
        <dbReference type="Proteomes" id="UP000235584"/>
    </source>
</evidence>
<dbReference type="Gene3D" id="3.10.105.10">
    <property type="entry name" value="Dipeptide-binding Protein, Domain 3"/>
    <property type="match status" value="1"/>
</dbReference>
<dbReference type="PANTHER" id="PTHR30290">
    <property type="entry name" value="PERIPLASMIC BINDING COMPONENT OF ABC TRANSPORTER"/>
    <property type="match status" value="1"/>
</dbReference>
<comment type="similarity">
    <text evidence="1">Belongs to the bacterial solute-binding protein 5 family.</text>
</comment>
<dbReference type="GO" id="GO:0043190">
    <property type="term" value="C:ATP-binding cassette (ABC) transporter complex"/>
    <property type="evidence" value="ECO:0007669"/>
    <property type="project" value="InterPro"/>
</dbReference>